<evidence type="ECO:0000313" key="1">
    <source>
        <dbReference type="EMBL" id="ACX94889.1"/>
    </source>
</evidence>
<proteinExistence type="predicted"/>
<dbReference type="HOGENOM" id="CLU_3365294_0_0_6"/>
<reference evidence="1 2" key="1">
    <citation type="submission" date="2009-10" db="EMBL/GenBank/DDBJ databases">
        <title>Complete sequence of Halothiobacillus neapolitanus c2.</title>
        <authorList>
            <consortium name="US DOE Joint Genome Institute"/>
            <person name="Lucas S."/>
            <person name="Copeland A."/>
            <person name="Lapidus A."/>
            <person name="Glavina del Rio T."/>
            <person name="Tice H."/>
            <person name="Bruce D."/>
            <person name="Goodwin L."/>
            <person name="Pitluck S."/>
            <person name="Davenport K."/>
            <person name="Brettin T."/>
            <person name="Detter J.C."/>
            <person name="Han C."/>
            <person name="Tapia R."/>
            <person name="Larimer F."/>
            <person name="Land M."/>
            <person name="Hauser L."/>
            <person name="Kyrpides N."/>
            <person name="Mikhailova N."/>
            <person name="Kerfeld C."/>
            <person name="Cannon G."/>
            <person name="Heinhort S."/>
        </authorList>
    </citation>
    <scope>NUCLEOTIDE SEQUENCE [LARGE SCALE GENOMIC DNA]</scope>
    <source>
        <strain evidence="2">ATCC 23641 / c2</strain>
    </source>
</reference>
<sequence length="35" mass="3618">MQKGGAAFPKKRGGVLGVVPLLEGRAGFLALRLPL</sequence>
<organism evidence="1 2">
    <name type="scientific">Halothiobacillus neapolitanus (strain ATCC 23641 / DSM 15147 / CIP 104769 / NCIMB 8539 / c2)</name>
    <name type="common">Thiobacillus neapolitanus</name>
    <dbReference type="NCBI Taxonomy" id="555778"/>
    <lineage>
        <taxon>Bacteria</taxon>
        <taxon>Pseudomonadati</taxon>
        <taxon>Pseudomonadota</taxon>
        <taxon>Gammaproteobacteria</taxon>
        <taxon>Chromatiales</taxon>
        <taxon>Halothiobacillaceae</taxon>
        <taxon>Halothiobacillus</taxon>
    </lineage>
</organism>
<dbReference type="AlphaFoldDB" id="D0KVW2"/>
<dbReference type="KEGG" id="hna:Hneap_0023"/>
<dbReference type="Proteomes" id="UP000009102">
    <property type="component" value="Chromosome"/>
</dbReference>
<keyword evidence="2" id="KW-1185">Reference proteome</keyword>
<name>D0KVW2_HALNC</name>
<evidence type="ECO:0000313" key="2">
    <source>
        <dbReference type="Proteomes" id="UP000009102"/>
    </source>
</evidence>
<accession>D0KVW2</accession>
<protein>
    <submittedName>
        <fullName evidence="1">Uncharacterized protein</fullName>
    </submittedName>
</protein>
<dbReference type="EMBL" id="CP001801">
    <property type="protein sequence ID" value="ACX94889.1"/>
    <property type="molecule type" value="Genomic_DNA"/>
</dbReference>
<gene>
    <name evidence="1" type="ordered locus">Hneap_0023</name>
</gene>